<reference evidence="2 3" key="1">
    <citation type="submission" date="2024-04" db="EMBL/GenBank/DDBJ databases">
        <authorList>
            <person name="Waldvogel A.-M."/>
            <person name="Schoenle A."/>
        </authorList>
    </citation>
    <scope>NUCLEOTIDE SEQUENCE [LARGE SCALE GENOMIC DNA]</scope>
</reference>
<evidence type="ECO:0000256" key="1">
    <source>
        <dbReference type="SAM" id="MobiDB-lite"/>
    </source>
</evidence>
<evidence type="ECO:0000313" key="3">
    <source>
        <dbReference type="Proteomes" id="UP001497482"/>
    </source>
</evidence>
<sequence>MLIPDVVAAIWDCLVEEFIAVPGAEEWRSIAQDFERRGSTDHRGAGGWATQQAQIFLGAPYGSISLRPPHAHQVPQPPSWPARSAQGVQRHRDPQQCQAPRANTPARHQAPRRAPPAPEQEDAAP</sequence>
<protein>
    <submittedName>
        <fullName evidence="2">Uncharacterized protein</fullName>
    </submittedName>
</protein>
<dbReference type="AlphaFoldDB" id="A0AAV2JKY5"/>
<accession>A0AAV2JKY5</accession>
<keyword evidence="3" id="KW-1185">Reference proteome</keyword>
<evidence type="ECO:0000313" key="2">
    <source>
        <dbReference type="EMBL" id="CAL1576405.1"/>
    </source>
</evidence>
<dbReference type="EMBL" id="OZ035834">
    <property type="protein sequence ID" value="CAL1576405.1"/>
    <property type="molecule type" value="Genomic_DNA"/>
</dbReference>
<name>A0AAV2JKY5_KNICA</name>
<feature type="region of interest" description="Disordered" evidence="1">
    <location>
        <begin position="61"/>
        <end position="125"/>
    </location>
</feature>
<organism evidence="2 3">
    <name type="scientific">Knipowitschia caucasica</name>
    <name type="common">Caucasian dwarf goby</name>
    <name type="synonym">Pomatoschistus caucasicus</name>
    <dbReference type="NCBI Taxonomy" id="637954"/>
    <lineage>
        <taxon>Eukaryota</taxon>
        <taxon>Metazoa</taxon>
        <taxon>Chordata</taxon>
        <taxon>Craniata</taxon>
        <taxon>Vertebrata</taxon>
        <taxon>Euteleostomi</taxon>
        <taxon>Actinopterygii</taxon>
        <taxon>Neopterygii</taxon>
        <taxon>Teleostei</taxon>
        <taxon>Neoteleostei</taxon>
        <taxon>Acanthomorphata</taxon>
        <taxon>Gobiaria</taxon>
        <taxon>Gobiiformes</taxon>
        <taxon>Gobioidei</taxon>
        <taxon>Gobiidae</taxon>
        <taxon>Gobiinae</taxon>
        <taxon>Knipowitschia</taxon>
    </lineage>
</organism>
<dbReference type="Proteomes" id="UP001497482">
    <property type="component" value="Chromosome 12"/>
</dbReference>
<proteinExistence type="predicted"/>
<gene>
    <name evidence="2" type="ORF">KC01_LOCUS7839</name>
</gene>